<dbReference type="CDD" id="cd13578">
    <property type="entry name" value="PBP2_Bug27"/>
    <property type="match status" value="1"/>
</dbReference>
<gene>
    <name evidence="2" type="ORF">GCM10011450_01020</name>
</gene>
<dbReference type="PANTHER" id="PTHR42928">
    <property type="entry name" value="TRICARBOXYLATE-BINDING PROTEIN"/>
    <property type="match status" value="1"/>
</dbReference>
<dbReference type="AlphaFoldDB" id="A0A918MVK5"/>
<evidence type="ECO:0000313" key="3">
    <source>
        <dbReference type="Proteomes" id="UP000608345"/>
    </source>
</evidence>
<dbReference type="Gene3D" id="3.40.190.10">
    <property type="entry name" value="Periplasmic binding protein-like II"/>
    <property type="match status" value="1"/>
</dbReference>
<dbReference type="InterPro" id="IPR005064">
    <property type="entry name" value="BUG"/>
</dbReference>
<evidence type="ECO:0008006" key="4">
    <source>
        <dbReference type="Google" id="ProtNLM"/>
    </source>
</evidence>
<keyword evidence="3" id="KW-1185">Reference proteome</keyword>
<dbReference type="Proteomes" id="UP000608345">
    <property type="component" value="Unassembled WGS sequence"/>
</dbReference>
<organism evidence="2 3">
    <name type="scientific">Advenella faeciporci</name>
    <dbReference type="NCBI Taxonomy" id="797535"/>
    <lineage>
        <taxon>Bacteria</taxon>
        <taxon>Pseudomonadati</taxon>
        <taxon>Pseudomonadota</taxon>
        <taxon>Betaproteobacteria</taxon>
        <taxon>Burkholderiales</taxon>
        <taxon>Alcaligenaceae</taxon>
    </lineage>
</organism>
<reference evidence="2" key="2">
    <citation type="submission" date="2020-09" db="EMBL/GenBank/DDBJ databases">
        <authorList>
            <person name="Sun Q."/>
            <person name="Kim S."/>
        </authorList>
    </citation>
    <scope>NUCLEOTIDE SEQUENCE</scope>
    <source>
        <strain evidence="2">KCTC 23732</strain>
    </source>
</reference>
<protein>
    <recommendedName>
        <fullName evidence="4">ABC transporter substrate-binding protein</fullName>
    </recommendedName>
</protein>
<evidence type="ECO:0000313" key="2">
    <source>
        <dbReference type="EMBL" id="GGW75457.1"/>
    </source>
</evidence>
<dbReference type="PANTHER" id="PTHR42928:SF5">
    <property type="entry name" value="BLR1237 PROTEIN"/>
    <property type="match status" value="1"/>
</dbReference>
<evidence type="ECO:0000256" key="1">
    <source>
        <dbReference type="ARBA" id="ARBA00006987"/>
    </source>
</evidence>
<dbReference type="Pfam" id="PF03401">
    <property type="entry name" value="TctC"/>
    <property type="match status" value="1"/>
</dbReference>
<accession>A0A918MVK5</accession>
<comment type="caution">
    <text evidence="2">The sequence shown here is derived from an EMBL/GenBank/DDBJ whole genome shotgun (WGS) entry which is preliminary data.</text>
</comment>
<dbReference type="PIRSF" id="PIRSF017082">
    <property type="entry name" value="YflP"/>
    <property type="match status" value="1"/>
</dbReference>
<comment type="similarity">
    <text evidence="1">Belongs to the UPF0065 (bug) family.</text>
</comment>
<dbReference type="EMBL" id="BMYS01000001">
    <property type="protein sequence ID" value="GGW75457.1"/>
    <property type="molecule type" value="Genomic_DNA"/>
</dbReference>
<name>A0A918MVK5_9BURK</name>
<dbReference type="Gene3D" id="3.40.190.150">
    <property type="entry name" value="Bordetella uptake gene, domain 1"/>
    <property type="match status" value="1"/>
</dbReference>
<dbReference type="InterPro" id="IPR042100">
    <property type="entry name" value="Bug_dom1"/>
</dbReference>
<sequence length="310" mass="34102">MLPAQIAIASPTTYPNKSIRMVIPGPPGGATDIITRLVSAELSKELGQTVWVDNKPGASANIGNNIVAKSDPDGYTLLLTFTAIVQAPWLYKNIPYDGLKDLIPITQLARSADLFLVHKDLNVNTLEEFIELAHKNPDKYAYGTYGNGTSSHIHGEQFKRVKNIEMMHIPYRGASPALQALLAGDLNAAFIDITTMTAYLDSDKFKILAVTGSDRLSTLPNVPTFTEMGIEGFTSNGWLGIFAPANTNPEMVSFISKKLDKVMGLPAVQQRFKDFGLRQVRNTPQEFKSILLKDYENYGKIIKAANLRID</sequence>
<proteinExistence type="inferred from homology"/>
<reference evidence="2" key="1">
    <citation type="journal article" date="2014" name="Int. J. Syst. Evol. Microbiol.">
        <title>Complete genome sequence of Corynebacterium casei LMG S-19264T (=DSM 44701T), isolated from a smear-ripened cheese.</title>
        <authorList>
            <consortium name="US DOE Joint Genome Institute (JGI-PGF)"/>
            <person name="Walter F."/>
            <person name="Albersmeier A."/>
            <person name="Kalinowski J."/>
            <person name="Ruckert C."/>
        </authorList>
    </citation>
    <scope>NUCLEOTIDE SEQUENCE</scope>
    <source>
        <strain evidence="2">KCTC 23732</strain>
    </source>
</reference>
<dbReference type="SUPFAM" id="SSF53850">
    <property type="entry name" value="Periplasmic binding protein-like II"/>
    <property type="match status" value="1"/>
</dbReference>